<keyword evidence="3" id="KW-1185">Reference proteome</keyword>
<dbReference type="Proteomes" id="UP001162891">
    <property type="component" value="Chromosome"/>
</dbReference>
<feature type="region of interest" description="Disordered" evidence="1">
    <location>
        <begin position="132"/>
        <end position="156"/>
    </location>
</feature>
<dbReference type="InterPro" id="IPR052894">
    <property type="entry name" value="AsmA-related"/>
</dbReference>
<evidence type="ECO:0000256" key="1">
    <source>
        <dbReference type="SAM" id="MobiDB-lite"/>
    </source>
</evidence>
<reference evidence="3" key="1">
    <citation type="journal article" date="2022" name="Int. J. Syst. Evol. Microbiol.">
        <title>Anaeromyxobacter oryzae sp. nov., Anaeromyxobacter diazotrophicus sp. nov. and Anaeromyxobacter paludicola sp. nov., isolated from paddy soils.</title>
        <authorList>
            <person name="Itoh H."/>
            <person name="Xu Z."/>
            <person name="Mise K."/>
            <person name="Masuda Y."/>
            <person name="Ushijima N."/>
            <person name="Hayakawa C."/>
            <person name="Shiratori Y."/>
            <person name="Senoo K."/>
        </authorList>
    </citation>
    <scope>NUCLEOTIDE SEQUENCE [LARGE SCALE GENOMIC DNA]</scope>
    <source>
        <strain evidence="3">Red232</strain>
    </source>
</reference>
<dbReference type="InterPro" id="IPR008023">
    <property type="entry name" value="DUF748"/>
</dbReference>
<dbReference type="Pfam" id="PF05359">
    <property type="entry name" value="DUF748"/>
    <property type="match status" value="1"/>
</dbReference>
<feature type="compositionally biased region" description="Polar residues" evidence="1">
    <location>
        <begin position="132"/>
        <end position="145"/>
    </location>
</feature>
<evidence type="ECO:0000313" key="2">
    <source>
        <dbReference type="EMBL" id="BDG01992.1"/>
    </source>
</evidence>
<dbReference type="EMBL" id="AP025591">
    <property type="protein sequence ID" value="BDG01992.1"/>
    <property type="molecule type" value="Genomic_DNA"/>
</dbReference>
<organism evidence="2 3">
    <name type="scientific">Anaeromyxobacter oryzae</name>
    <dbReference type="NCBI Taxonomy" id="2918170"/>
    <lineage>
        <taxon>Bacteria</taxon>
        <taxon>Pseudomonadati</taxon>
        <taxon>Myxococcota</taxon>
        <taxon>Myxococcia</taxon>
        <taxon>Myxococcales</taxon>
        <taxon>Cystobacterineae</taxon>
        <taxon>Anaeromyxobacteraceae</taxon>
        <taxon>Anaeromyxobacter</taxon>
    </lineage>
</organism>
<dbReference type="PANTHER" id="PTHR30441:SF8">
    <property type="entry name" value="DUF748 DOMAIN-CONTAINING PROTEIN"/>
    <property type="match status" value="1"/>
</dbReference>
<dbReference type="PANTHER" id="PTHR30441">
    <property type="entry name" value="DUF748 DOMAIN-CONTAINING PROTEIN"/>
    <property type="match status" value="1"/>
</dbReference>
<evidence type="ECO:0000313" key="3">
    <source>
        <dbReference type="Proteomes" id="UP001162891"/>
    </source>
</evidence>
<gene>
    <name evidence="2" type="ORF">AMOR_09880</name>
</gene>
<name>A0ABN6MLR1_9BACT</name>
<dbReference type="RefSeq" id="WP_248359077.1">
    <property type="nucleotide sequence ID" value="NZ_AP025591.1"/>
</dbReference>
<protein>
    <recommendedName>
        <fullName evidence="4">AsmA family protein</fullName>
    </recommendedName>
</protein>
<sequence length="686" mass="69173">MAPRSLARKLALAAAAVAGALVVLVAVLVLLVDSGAVTRRVVDLVVPRASRALGREVTIRDARLSLFPDARVGLAGLAVAGRPGEPALVEADSLDVEVGLWPLLTSLGKDVDVRSITLVRPTVNLVRAADGTWSSEGLGSPTDQAQPPPAEEPGGSRARIAIRSVRVEKAAFRMLDRGAAAPPAVAVKDLDLDASGVGAGLPASVRVAAAVGGDVQDVHAELSIAKLPDAVPLRPQDWPVVSGSLRVGALALERLRGLLPGALGAIVRGGKVSLDARVATVEGRYRVEGSGDVRDLLLRGQPAAGHFRAAAQLAPGRPGAGKVEVTDLALRGPGVDLGGHAAVDLSPLRAWFVVTGPLLDLDAVMGLLPPGEKDAQAAPKGGPLLPESMRREVAAAQVRGTVAVGTLRAGRLQATDVRGQVRLQGGDLVLDQLQAAVFGGRVVADGTRVALTEAQPSWKLAARLSDVDVGAATKAFSGASPVVGKVDGTLEVAGVGTEWSKVREAVNGLAQLALRDGALTTTDMGDAVLGAVASGLRAAGKGGAAGKVGGARGGRTELRDLAGSFTVKDGFLAARSPLTFQAPFGGVSLDGRIGLDGRLDLTGTTSVPRSALAGVAGGLPLPPTLSVPLGVKGTLEQPALAVEADAAVAALAKGGAEQATGAVRGKAERAGRRALGDVLKGLGGKR</sequence>
<proteinExistence type="predicted"/>
<accession>A0ABN6MLR1</accession>
<evidence type="ECO:0008006" key="4">
    <source>
        <dbReference type="Google" id="ProtNLM"/>
    </source>
</evidence>